<evidence type="ECO:0000256" key="2">
    <source>
        <dbReference type="ARBA" id="ARBA00022679"/>
    </source>
</evidence>
<dbReference type="GO" id="GO:0004421">
    <property type="term" value="F:hydroxymethylglutaryl-CoA synthase activity"/>
    <property type="evidence" value="ECO:0007669"/>
    <property type="project" value="UniProtKB-EC"/>
</dbReference>
<feature type="active site" description="Proton donor/acceptor" evidence="3">
    <location>
        <position position="210"/>
    </location>
</feature>
<dbReference type="EC" id="2.3.3.10" evidence="5"/>
<dbReference type="GO" id="GO:0006084">
    <property type="term" value="P:acetyl-CoA metabolic process"/>
    <property type="evidence" value="ECO:0007669"/>
    <property type="project" value="InterPro"/>
</dbReference>
<dbReference type="EMBL" id="JAEFCI010008475">
    <property type="protein sequence ID" value="KAG5458442.1"/>
    <property type="molecule type" value="Genomic_DNA"/>
</dbReference>
<dbReference type="NCBIfam" id="TIGR01833">
    <property type="entry name" value="HMG-CoA-S_euk"/>
    <property type="match status" value="1"/>
</dbReference>
<feature type="binding site" evidence="4">
    <location>
        <position position="215"/>
    </location>
    <ligand>
        <name>CoA</name>
        <dbReference type="ChEBI" id="CHEBI:57287"/>
    </ligand>
</feature>
<keyword evidence="2 5" id="KW-0808">Transferase</keyword>
<dbReference type="PANTHER" id="PTHR43323:SF2">
    <property type="entry name" value="HYDROXYMETHYLGLUTARYL-COA SYNTHASE"/>
    <property type="match status" value="1"/>
</dbReference>
<dbReference type="CDD" id="cd00827">
    <property type="entry name" value="init_cond_enzymes"/>
    <property type="match status" value="1"/>
</dbReference>
<dbReference type="InterPro" id="IPR010122">
    <property type="entry name" value="HMG_CoA_synthase_euk"/>
</dbReference>
<comment type="caution">
    <text evidence="8">The sequence shown here is derived from an EMBL/GenBank/DDBJ whole genome shotgun (WGS) entry which is preliminary data.</text>
</comment>
<feature type="active site" description="Proton donor/acceptor" evidence="3">
    <location>
        <position position="54"/>
    </location>
</feature>
<evidence type="ECO:0000259" key="6">
    <source>
        <dbReference type="Pfam" id="PF01154"/>
    </source>
</evidence>
<dbReference type="SUPFAM" id="SSF53901">
    <property type="entry name" value="Thiolase-like"/>
    <property type="match status" value="2"/>
</dbReference>
<evidence type="ECO:0000313" key="8">
    <source>
        <dbReference type="EMBL" id="KAG5458442.1"/>
    </source>
</evidence>
<dbReference type="Pfam" id="PF08540">
    <property type="entry name" value="HMG_CoA_synt_C"/>
    <property type="match status" value="1"/>
</dbReference>
<feature type="domain" description="Hydroxymethylglutaryl-coenzyme A synthase C-terminal" evidence="7">
    <location>
        <begin position="147"/>
        <end position="224"/>
    </location>
</feature>
<dbReference type="Pfam" id="PF01154">
    <property type="entry name" value="HMG_CoA_synt_N"/>
    <property type="match status" value="1"/>
</dbReference>
<comment type="similarity">
    <text evidence="1 5">Belongs to the thiolase-like superfamily. HMG-CoA synthase family.</text>
</comment>
<sequence length="258" mass="28269">MTGMLHHAFEACCLRYRPEARLHLAHIHLAAIQNLMEKYSVSYADIGRPDVGTETVIDKSKPIKSVLMQLFVDSGNTAVEGVDATSACYGGTGALFNAVNWVEFSSWDGWLALVVAGDIAVYASGNARPTGGAGFVAMLISPGAPLAFERGLRGTHMGHVYDFYKPDLSSEFPKVDGKLSVECYLKNRKLENAEGIERASLEHLDYFVFHAAFSKQVVKAYARLEDSYSDRALMAACLSHTKQMMTRRVEPGLLAAKQ</sequence>
<feature type="active site" description="Acyl-thioester intermediate" evidence="3">
    <location>
        <position position="88"/>
    </location>
</feature>
<dbReference type="AlphaFoldDB" id="A0A8H7ZS96"/>
<dbReference type="InterPro" id="IPR016039">
    <property type="entry name" value="Thiolase-like"/>
</dbReference>
<evidence type="ECO:0000313" key="9">
    <source>
        <dbReference type="Proteomes" id="UP000673691"/>
    </source>
</evidence>
<comment type="catalytic activity">
    <reaction evidence="5">
        <text>acetoacetyl-CoA + acetyl-CoA + H2O = (3S)-3-hydroxy-3-methylglutaryl-CoA + CoA + H(+)</text>
        <dbReference type="Rhea" id="RHEA:10188"/>
        <dbReference type="ChEBI" id="CHEBI:15377"/>
        <dbReference type="ChEBI" id="CHEBI:15378"/>
        <dbReference type="ChEBI" id="CHEBI:43074"/>
        <dbReference type="ChEBI" id="CHEBI:57286"/>
        <dbReference type="ChEBI" id="CHEBI:57287"/>
        <dbReference type="ChEBI" id="CHEBI:57288"/>
        <dbReference type="EC" id="2.3.3.10"/>
    </reaction>
</comment>
<proteinExistence type="inferred from homology"/>
<dbReference type="InterPro" id="IPR013746">
    <property type="entry name" value="HMG_CoA_synt_C_dom"/>
</dbReference>
<dbReference type="Proteomes" id="UP000673691">
    <property type="component" value="Unassembled WGS sequence"/>
</dbReference>
<accession>A0A8H7ZS96</accession>
<feature type="binding site" evidence="4">
    <location>
        <position position="219"/>
    </location>
    <ligand>
        <name>CoA</name>
        <dbReference type="ChEBI" id="CHEBI:57287"/>
    </ligand>
</feature>
<evidence type="ECO:0000256" key="4">
    <source>
        <dbReference type="PIRSR" id="PIRSR610122-2"/>
    </source>
</evidence>
<feature type="binding site" evidence="4">
    <location>
        <position position="126"/>
    </location>
    <ligand>
        <name>CoA</name>
        <dbReference type="ChEBI" id="CHEBI:57287"/>
    </ligand>
</feature>
<organism evidence="8 9">
    <name type="scientific">Olpidium bornovanus</name>
    <dbReference type="NCBI Taxonomy" id="278681"/>
    <lineage>
        <taxon>Eukaryota</taxon>
        <taxon>Fungi</taxon>
        <taxon>Fungi incertae sedis</taxon>
        <taxon>Olpidiomycota</taxon>
        <taxon>Olpidiomycotina</taxon>
        <taxon>Olpidiomycetes</taxon>
        <taxon>Olpidiales</taxon>
        <taxon>Olpidiaceae</taxon>
        <taxon>Olpidium</taxon>
    </lineage>
</organism>
<evidence type="ECO:0000259" key="7">
    <source>
        <dbReference type="Pfam" id="PF08540"/>
    </source>
</evidence>
<reference evidence="8 9" key="1">
    <citation type="journal article" name="Sci. Rep.">
        <title>Genome-scale phylogenetic analyses confirm Olpidium as the closest living zoosporic fungus to the non-flagellated, terrestrial fungi.</title>
        <authorList>
            <person name="Chang Y."/>
            <person name="Rochon D."/>
            <person name="Sekimoto S."/>
            <person name="Wang Y."/>
            <person name="Chovatia M."/>
            <person name="Sandor L."/>
            <person name="Salamov A."/>
            <person name="Grigoriev I.V."/>
            <person name="Stajich J.E."/>
            <person name="Spatafora J.W."/>
        </authorList>
    </citation>
    <scope>NUCLEOTIDE SEQUENCE [LARGE SCALE GENOMIC DNA]</scope>
    <source>
        <strain evidence="8">S191</strain>
    </source>
</reference>
<feature type="binding site" evidence="4">
    <location>
        <position position="180"/>
    </location>
    <ligand>
        <name>CoA</name>
        <dbReference type="ChEBI" id="CHEBI:57287"/>
    </ligand>
</feature>
<name>A0A8H7ZS96_9FUNG</name>
<feature type="non-terminal residue" evidence="8">
    <location>
        <position position="258"/>
    </location>
</feature>
<keyword evidence="9" id="KW-1185">Reference proteome</keyword>
<evidence type="ECO:0000256" key="1">
    <source>
        <dbReference type="ARBA" id="ARBA00007061"/>
    </source>
</evidence>
<evidence type="ECO:0000256" key="5">
    <source>
        <dbReference type="RuleBase" id="RU364071"/>
    </source>
</evidence>
<protein>
    <recommendedName>
        <fullName evidence="5">Hydroxymethylglutaryl-CoA synthase</fullName>
        <shortName evidence="5">HMG-CoA synthase</shortName>
        <ecNumber evidence="5">2.3.3.10</ecNumber>
    </recommendedName>
    <alternativeName>
        <fullName evidence="5">3-hydroxy-3-methylglutaryl coenzyme A synthase</fullName>
    </alternativeName>
</protein>
<dbReference type="Gene3D" id="3.40.47.10">
    <property type="match status" value="1"/>
</dbReference>
<feature type="domain" description="Hydroxymethylglutaryl-coenzyme A synthase N-terminal" evidence="6">
    <location>
        <begin position="24"/>
        <end position="145"/>
    </location>
</feature>
<evidence type="ECO:0000256" key="3">
    <source>
        <dbReference type="PIRSR" id="PIRSR610122-1"/>
    </source>
</evidence>
<dbReference type="OrthoDB" id="1269963at2759"/>
<dbReference type="PANTHER" id="PTHR43323">
    <property type="entry name" value="3-HYDROXY-3-METHYLGLUTARYL COENZYME A SYNTHASE"/>
    <property type="match status" value="1"/>
</dbReference>
<gene>
    <name evidence="8" type="ORF">BJ554DRAFT_1331</name>
</gene>
<comment type="function">
    <text evidence="5">Catalyzes the condensation of acetyl-CoA with acetoacetyl-CoA to form HMG-CoA.</text>
</comment>
<dbReference type="GO" id="GO:0010142">
    <property type="term" value="P:farnesyl diphosphate biosynthetic process, mevalonate pathway"/>
    <property type="evidence" value="ECO:0007669"/>
    <property type="project" value="InterPro"/>
</dbReference>
<dbReference type="InterPro" id="IPR013528">
    <property type="entry name" value="HMG_CoA_synth_N"/>
</dbReference>